<evidence type="ECO:0000256" key="6">
    <source>
        <dbReference type="ARBA" id="ARBA00023136"/>
    </source>
</evidence>
<keyword evidence="6 7" id="KW-0472">Membrane</keyword>
<dbReference type="InterPro" id="IPR020846">
    <property type="entry name" value="MFS_dom"/>
</dbReference>
<feature type="transmembrane region" description="Helical" evidence="7">
    <location>
        <begin position="616"/>
        <end position="639"/>
    </location>
</feature>
<feature type="transmembrane region" description="Helical" evidence="7">
    <location>
        <begin position="159"/>
        <end position="184"/>
    </location>
</feature>
<feature type="transmembrane region" description="Helical" evidence="7">
    <location>
        <begin position="1133"/>
        <end position="1151"/>
    </location>
</feature>
<dbReference type="SUPFAM" id="SSF103473">
    <property type="entry name" value="MFS general substrate transporter"/>
    <property type="match status" value="3"/>
</dbReference>
<feature type="transmembrane region" description="Helical" evidence="7">
    <location>
        <begin position="297"/>
        <end position="319"/>
    </location>
</feature>
<comment type="subcellular location">
    <subcellularLocation>
        <location evidence="1">Membrane</location>
        <topology evidence="1">Multi-pass membrane protein</topology>
    </subcellularLocation>
</comment>
<reference evidence="9" key="1">
    <citation type="submission" date="2014-01" db="EMBL/GenBank/DDBJ databases">
        <authorList>
            <person name="Aslett M."/>
        </authorList>
    </citation>
    <scope>NUCLEOTIDE SEQUENCE</scope>
</reference>
<feature type="transmembrane region" description="Helical" evidence="7">
    <location>
        <begin position="651"/>
        <end position="671"/>
    </location>
</feature>
<protein>
    <submittedName>
        <fullName evidence="9">Sugar tr domain containing protein</fullName>
    </submittedName>
</protein>
<dbReference type="Pfam" id="PF00083">
    <property type="entry name" value="Sugar_tr"/>
    <property type="match status" value="4"/>
</dbReference>
<accession>A0A077Z925</accession>
<gene>
    <name evidence="9" type="ORF">TTRE_0000455401</name>
</gene>
<evidence type="ECO:0000313" key="10">
    <source>
        <dbReference type="Proteomes" id="UP000030665"/>
    </source>
</evidence>
<reference evidence="9" key="2">
    <citation type="submission" date="2014-03" db="EMBL/GenBank/DDBJ databases">
        <title>The whipworm genome and dual-species transcriptomics of an intimate host-pathogen interaction.</title>
        <authorList>
            <person name="Foth B.J."/>
            <person name="Tsai I.J."/>
            <person name="Reid A.J."/>
            <person name="Bancroft A.J."/>
            <person name="Nichol S."/>
            <person name="Tracey A."/>
            <person name="Holroyd N."/>
            <person name="Cotton J.A."/>
            <person name="Stanley E.J."/>
            <person name="Zarowiecki M."/>
            <person name="Liu J.Z."/>
            <person name="Huckvale T."/>
            <person name="Cooper P.J."/>
            <person name="Grencis R.K."/>
            <person name="Berriman M."/>
        </authorList>
    </citation>
    <scope>NUCLEOTIDE SEQUENCE [LARGE SCALE GENOMIC DNA]</scope>
</reference>
<evidence type="ECO:0000256" key="4">
    <source>
        <dbReference type="ARBA" id="ARBA00022692"/>
    </source>
</evidence>
<keyword evidence="3" id="KW-0813">Transport</keyword>
<dbReference type="GO" id="GO:0005366">
    <property type="term" value="F:myo-inositol:proton symporter activity"/>
    <property type="evidence" value="ECO:0007669"/>
    <property type="project" value="TreeGrafter"/>
</dbReference>
<name>A0A077Z925_TRITR</name>
<feature type="transmembrane region" description="Helical" evidence="7">
    <location>
        <begin position="334"/>
        <end position="357"/>
    </location>
</feature>
<feature type="transmembrane region" description="Helical" evidence="7">
    <location>
        <begin position="366"/>
        <end position="388"/>
    </location>
</feature>
<dbReference type="PROSITE" id="PS00217">
    <property type="entry name" value="SUGAR_TRANSPORT_2"/>
    <property type="match status" value="2"/>
</dbReference>
<proteinExistence type="inferred from homology"/>
<feature type="transmembrane region" description="Helical" evidence="7">
    <location>
        <begin position="683"/>
        <end position="700"/>
    </location>
</feature>
<feature type="transmembrane region" description="Helical" evidence="7">
    <location>
        <begin position="740"/>
        <end position="765"/>
    </location>
</feature>
<feature type="transmembrane region" description="Helical" evidence="7">
    <location>
        <begin position="126"/>
        <end position="147"/>
    </location>
</feature>
<dbReference type="InterPro" id="IPR050814">
    <property type="entry name" value="Myo-inositol_Transporter"/>
</dbReference>
<dbReference type="OrthoDB" id="6339427at2759"/>
<dbReference type="AlphaFoldDB" id="A0A077Z925"/>
<feature type="transmembrane region" description="Helical" evidence="7">
    <location>
        <begin position="101"/>
        <end position="120"/>
    </location>
</feature>
<feature type="transmembrane region" description="Helical" evidence="7">
    <location>
        <begin position="69"/>
        <end position="89"/>
    </location>
</feature>
<dbReference type="PANTHER" id="PTHR48020:SF12">
    <property type="entry name" value="PROTON MYO-INOSITOL COTRANSPORTER"/>
    <property type="match status" value="1"/>
</dbReference>
<dbReference type="STRING" id="36087.A0A077Z925"/>
<evidence type="ECO:0000256" key="1">
    <source>
        <dbReference type="ARBA" id="ARBA00004141"/>
    </source>
</evidence>
<feature type="transmembrane region" description="Helical" evidence="7">
    <location>
        <begin position="12"/>
        <end position="42"/>
    </location>
</feature>
<dbReference type="InterPro" id="IPR036259">
    <property type="entry name" value="MFS_trans_sf"/>
</dbReference>
<dbReference type="PROSITE" id="PS00216">
    <property type="entry name" value="SUGAR_TRANSPORT_1"/>
    <property type="match status" value="1"/>
</dbReference>
<evidence type="ECO:0000256" key="3">
    <source>
        <dbReference type="ARBA" id="ARBA00022448"/>
    </source>
</evidence>
<feature type="transmembrane region" description="Helical" evidence="7">
    <location>
        <begin position="543"/>
        <end position="563"/>
    </location>
</feature>
<evidence type="ECO:0000256" key="5">
    <source>
        <dbReference type="ARBA" id="ARBA00022989"/>
    </source>
</evidence>
<feature type="transmembrane region" description="Helical" evidence="7">
    <location>
        <begin position="190"/>
        <end position="212"/>
    </location>
</feature>
<dbReference type="InterPro" id="IPR003663">
    <property type="entry name" value="Sugar/inositol_transpt"/>
</dbReference>
<feature type="transmembrane region" description="Helical" evidence="7">
    <location>
        <begin position="1053"/>
        <end position="1074"/>
    </location>
</feature>
<keyword evidence="10" id="KW-1185">Reference proteome</keyword>
<feature type="transmembrane region" description="Helical" evidence="7">
    <location>
        <begin position="852"/>
        <end position="875"/>
    </location>
</feature>
<evidence type="ECO:0000256" key="2">
    <source>
        <dbReference type="ARBA" id="ARBA00010992"/>
    </source>
</evidence>
<keyword evidence="5 7" id="KW-1133">Transmembrane helix</keyword>
<feature type="transmembrane region" description="Helical" evidence="7">
    <location>
        <begin position="1106"/>
        <end position="1127"/>
    </location>
</feature>
<feature type="transmembrane region" description="Helical" evidence="7">
    <location>
        <begin position="919"/>
        <end position="942"/>
    </location>
</feature>
<feature type="transmembrane region" description="Helical" evidence="7">
    <location>
        <begin position="771"/>
        <end position="794"/>
    </location>
</feature>
<evidence type="ECO:0000259" key="8">
    <source>
        <dbReference type="PROSITE" id="PS50850"/>
    </source>
</evidence>
<dbReference type="InterPro" id="IPR005828">
    <property type="entry name" value="MFS_sugar_transport-like"/>
</dbReference>
<sequence length="1212" mass="131661">MPNTPGRKGSNFASLIYLIVIVLTGFPIGYHIAALSGAMLIVREKFQLSNQWQESANKISNLRISLQTVSFQLLVSSTVFAAAPATLFTGRLSDAFGRKKTMLLSWIFFAIGAIACSVANTKYVLLAGRILLGIGLGIACAAIPPYLTEMTRAHLRGIILNLFPLLMTLGEWLAGAFAAAFSYIENTDASWRLMLSAGSFLIIFQFFYYPFIPESPGWLASKNQMCNSCSTGAARCSDSEMNRRLSNMGQVAHQYQDERLRNVSRKGKPSAVLNCCVIKFERNGFIALLKSREGRKALILGCSLQLIQQLSGVACVLFYSGSIAKMSGVKDNTIAMWFGSLPALTNFIGTAIGTYLVEKVGRRSTVIWSTAASSAGVLFMGIGFSLIASTSMRAGYDESLYLNGTFKALAANDKCALLGCDACSYESICGFCYLPQSQDSAQSGACVSVYQKGGIINPNSALYGRCLLSELSNLNFTRKSGFLEPSAAFDYGYCTTSYFWIPIAASIVFLLVFALGLSGIPWTVNGEIYPNWARSMGNSASSFVNIFGCLVTTLTFLSLSTAITRQGVYYLYAALTAVSTGYLYMVLPETKGVGIDDIEVLLQGPWIYKAKRHCTFITAATVMMGFPIGYNSTIVSGAMLILREQFYLNSLWMQLITGIIIAAATIFGLLAGWLNELLGRKKLISASCILFIIGAVLTSISNGKQILVMGRFVQGMAAGIATTTVPAYTAELAPVHLRGALITLFPLCMSIGQLASGISAASLSYLENGNISWRLMFALGTLPVVAQLFLLPLIPESKEWLASKTQAKRTAAHYGKSSVAGEALGHAKIKTTQASKWQLPTSVSKNETRRSLLIGCSVLMFQQLTGVTCVMFYYGSIVKMSGVRDRSTTMWLASLPGIISLLGGAASTYLIEKCGRRNLILWSAGGSTVGLIIMGVGFSLIASTSLPSLYKEDSFVNGRFDNFAEKDFCKAFSCDDCSYQPDCGFCFMPTARNASSSGSCVSVYRSGGSELIDYAAYGRCSPKLKNVTTAGKKEIHYVNPKVVFDYGFCSTSYSWVPVAGSLVFLCAFSVGMIYPSTKKRFSGVPWAVNAELYPTWARSMGASAATFVNCVFCWVTASTFLSLSTAITRQGLFFLFASLSTTGSILMYLILPETKGISMEDIQALLKHSWIWNPRYSSFHFGHIDDCVIHIFFQKTDIVCITHYSERKTELC</sequence>
<dbReference type="InterPro" id="IPR005829">
    <property type="entry name" value="Sugar_transporter_CS"/>
</dbReference>
<feature type="transmembrane region" description="Helical" evidence="7">
    <location>
        <begin position="499"/>
        <end position="522"/>
    </location>
</feature>
<dbReference type="EMBL" id="HG806023">
    <property type="protein sequence ID" value="CDW56279.1"/>
    <property type="molecule type" value="Genomic_DNA"/>
</dbReference>
<dbReference type="GO" id="GO:0016324">
    <property type="term" value="C:apical plasma membrane"/>
    <property type="evidence" value="ECO:0007669"/>
    <property type="project" value="TreeGrafter"/>
</dbReference>
<feature type="transmembrane region" description="Helical" evidence="7">
    <location>
        <begin position="569"/>
        <end position="587"/>
    </location>
</feature>
<evidence type="ECO:0000313" key="9">
    <source>
        <dbReference type="EMBL" id="CDW56279.1"/>
    </source>
</evidence>
<dbReference type="PANTHER" id="PTHR48020">
    <property type="entry name" value="PROTON MYO-INOSITOL COTRANSPORTER"/>
    <property type="match status" value="1"/>
</dbReference>
<feature type="domain" description="Major facilitator superfamily (MFS) profile" evidence="8">
    <location>
        <begin position="17"/>
        <end position="591"/>
    </location>
</feature>
<dbReference type="Proteomes" id="UP000030665">
    <property type="component" value="Unassembled WGS sequence"/>
</dbReference>
<feature type="transmembrane region" description="Helical" evidence="7">
    <location>
        <begin position="890"/>
        <end position="912"/>
    </location>
</feature>
<feature type="domain" description="Major facilitator superfamily (MFS) profile" evidence="8">
    <location>
        <begin position="617"/>
        <end position="1155"/>
    </location>
</feature>
<dbReference type="PROSITE" id="PS50850">
    <property type="entry name" value="MFS"/>
    <property type="match status" value="2"/>
</dbReference>
<dbReference type="PRINTS" id="PR00171">
    <property type="entry name" value="SUGRTRNSPORT"/>
</dbReference>
<feature type="transmembrane region" description="Helical" evidence="7">
    <location>
        <begin position="706"/>
        <end position="728"/>
    </location>
</feature>
<evidence type="ECO:0000256" key="7">
    <source>
        <dbReference type="SAM" id="Phobius"/>
    </source>
</evidence>
<dbReference type="Gene3D" id="1.20.1250.20">
    <property type="entry name" value="MFS general substrate transporter like domains"/>
    <property type="match status" value="4"/>
</dbReference>
<comment type="similarity">
    <text evidence="2">Belongs to the major facilitator superfamily. Sugar transporter (TC 2.A.1.1) family.</text>
</comment>
<keyword evidence="4 7" id="KW-0812">Transmembrane</keyword>
<organism evidence="9 10">
    <name type="scientific">Trichuris trichiura</name>
    <name type="common">Whipworm</name>
    <name type="synonym">Trichocephalus trichiurus</name>
    <dbReference type="NCBI Taxonomy" id="36087"/>
    <lineage>
        <taxon>Eukaryota</taxon>
        <taxon>Metazoa</taxon>
        <taxon>Ecdysozoa</taxon>
        <taxon>Nematoda</taxon>
        <taxon>Enoplea</taxon>
        <taxon>Dorylaimia</taxon>
        <taxon>Trichinellida</taxon>
        <taxon>Trichuridae</taxon>
        <taxon>Trichuris</taxon>
    </lineage>
</organism>